<evidence type="ECO:0000313" key="2">
    <source>
        <dbReference type="EMBL" id="SYW73768.1"/>
    </source>
</evidence>
<dbReference type="AlphaFoldDB" id="A0A1K0GTI1"/>
<dbReference type="Proteomes" id="UP000179920">
    <property type="component" value="Chromosome XI"/>
</dbReference>
<keyword evidence="4" id="KW-1185">Reference proteome</keyword>
<accession>A0A1K0GTI1</accession>
<sequence length="428" mass="48180">MSPGKESKTLFAGEVEQPMQDRDGFAYITVTTNSSPRQWHKVLEHGWVMTITYGKGDSIFHVSLAKKNDAIDCIFEVVISVEECPDDGQRRGIEMKRKIVRLDADFDSVSFTISIAEEQKQAEQAQESREPQTNNIIDFSYQIRQHDAVPKTNFVTSPGLVDAIAKATVFGTWGDTCFVVLSRKADNKYACVYGDRVSLQAHGATELLRHIDNNGFSTLEAALCALTHRDAWHLPEPKQPLGKFVPISGMAVTTVQAVLLYLQTRHITFGPLESTRRERTKRIPDGRDESLCVEGSVDVKGIQLDQEEASQPQQHLEKFSGMITTSPKSIYRAACKLGLTELKELAYTAINNCITPANVLHELFDDFALKHEEIQQKLLDYTLAHWEEIKRQDENGVVDMFGKRGHRIGAPEVIRTIIHQTEIKKQVK</sequence>
<protein>
    <submittedName>
        <fullName evidence="1">Uncharacterized protein</fullName>
    </submittedName>
</protein>
<gene>
    <name evidence="2" type="ORF">UBRO2_00043</name>
    <name evidence="1" type="ORF">UBRO_06571</name>
</gene>
<dbReference type="Proteomes" id="UP000658997">
    <property type="component" value="Unassembled WGS sequence"/>
</dbReference>
<dbReference type="EMBL" id="ULHB01000001">
    <property type="protein sequence ID" value="SYW73768.1"/>
    <property type="molecule type" value="Genomic_DNA"/>
</dbReference>
<reference evidence="1" key="1">
    <citation type="submission" date="2016-04" db="EMBL/GenBank/DDBJ databases">
        <authorList>
            <person name="Evans L.H."/>
            <person name="Alamgir A."/>
            <person name="Owens N."/>
            <person name="Weber N.D."/>
            <person name="Virtaneva K."/>
            <person name="Barbian K."/>
            <person name="Babar A."/>
            <person name="Rosenke K."/>
        </authorList>
    </citation>
    <scope>NUCLEOTIDE SEQUENCE</scope>
    <source>
        <strain evidence="1">UB2112</strain>
    </source>
</reference>
<evidence type="ECO:0000313" key="1">
    <source>
        <dbReference type="EMBL" id="SAM83722.1"/>
    </source>
</evidence>
<evidence type="ECO:0000313" key="4">
    <source>
        <dbReference type="Proteomes" id="UP000658997"/>
    </source>
</evidence>
<reference evidence="2" key="3">
    <citation type="submission" date="2018-08" db="EMBL/GenBank/DDBJ databases">
        <authorList>
            <person name="Guldener U."/>
        </authorList>
    </citation>
    <scope>NUCLEOTIDE SEQUENCE</scope>
    <source>
        <strain evidence="2">UB2</strain>
    </source>
</reference>
<proteinExistence type="predicted"/>
<name>A0A1K0GTI1_9BASI</name>
<reference evidence="3" key="2">
    <citation type="submission" date="2016-04" db="EMBL/GenBank/DDBJ databases">
        <authorList>
            <person name="Guldener U."/>
            <person name="Guldener U."/>
        </authorList>
    </citation>
    <scope>NUCLEOTIDE SEQUENCE [LARGE SCALE GENOMIC DNA]</scope>
    <source>
        <strain evidence="3">UB2112</strain>
    </source>
</reference>
<dbReference type="EMBL" id="LT558127">
    <property type="protein sequence ID" value="SAM83722.1"/>
    <property type="molecule type" value="Genomic_DNA"/>
</dbReference>
<dbReference type="OrthoDB" id="6359816at2759"/>
<dbReference type="Gene3D" id="3.30.710.10">
    <property type="entry name" value="Potassium Channel Kv1.1, Chain A"/>
    <property type="match status" value="1"/>
</dbReference>
<dbReference type="InterPro" id="IPR011333">
    <property type="entry name" value="SKP1/BTB/POZ_sf"/>
</dbReference>
<evidence type="ECO:0000313" key="3">
    <source>
        <dbReference type="Proteomes" id="UP000179920"/>
    </source>
</evidence>
<organism evidence="1 3">
    <name type="scientific">Ustilago bromivora</name>
    <dbReference type="NCBI Taxonomy" id="307758"/>
    <lineage>
        <taxon>Eukaryota</taxon>
        <taxon>Fungi</taxon>
        <taxon>Dikarya</taxon>
        <taxon>Basidiomycota</taxon>
        <taxon>Ustilaginomycotina</taxon>
        <taxon>Ustilaginomycetes</taxon>
        <taxon>Ustilaginales</taxon>
        <taxon>Ustilaginaceae</taxon>
        <taxon>Ustilago</taxon>
    </lineage>
</organism>